<dbReference type="Pfam" id="PF11597">
    <property type="entry name" value="Med13_N"/>
    <property type="match status" value="1"/>
</dbReference>
<keyword evidence="6 11" id="KW-0010">Activator</keyword>
<evidence type="ECO:0000256" key="1">
    <source>
        <dbReference type="ARBA" id="ARBA00004123"/>
    </source>
</evidence>
<dbReference type="GO" id="GO:0016592">
    <property type="term" value="C:mediator complex"/>
    <property type="evidence" value="ECO:0007669"/>
    <property type="project" value="InterPro"/>
</dbReference>
<evidence type="ECO:0000256" key="3">
    <source>
        <dbReference type="ARBA" id="ARBA00019618"/>
    </source>
</evidence>
<keyword evidence="17" id="KW-1185">Reference proteome</keyword>
<dbReference type="EMBL" id="JAAVMX010000009">
    <property type="protein sequence ID" value="KAF4504708.1"/>
    <property type="molecule type" value="Genomic_DNA"/>
</dbReference>
<feature type="region of interest" description="Disordered" evidence="12">
    <location>
        <begin position="947"/>
        <end position="976"/>
    </location>
</feature>
<feature type="compositionally biased region" description="Low complexity" evidence="12">
    <location>
        <begin position="788"/>
        <end position="798"/>
    </location>
</feature>
<feature type="compositionally biased region" description="Polar residues" evidence="12">
    <location>
        <begin position="476"/>
        <end position="491"/>
    </location>
</feature>
<feature type="region of interest" description="Disordered" evidence="12">
    <location>
        <begin position="1501"/>
        <end position="1520"/>
    </location>
</feature>
<proteinExistence type="inferred from homology"/>
<evidence type="ECO:0000256" key="5">
    <source>
        <dbReference type="ARBA" id="ARBA00023015"/>
    </source>
</evidence>
<dbReference type="InterPro" id="IPR051139">
    <property type="entry name" value="Mediator_complx_sub13"/>
</dbReference>
<feature type="region of interest" description="Disordered" evidence="12">
    <location>
        <begin position="1359"/>
        <end position="1392"/>
    </location>
</feature>
<protein>
    <recommendedName>
        <fullName evidence="3 11">Mediator of RNA polymerase II transcription subunit 13</fullName>
    </recommendedName>
    <alternativeName>
        <fullName evidence="10 11">Mediator complex subunit 13</fullName>
    </alternativeName>
</protein>
<gene>
    <name evidence="16" type="ORF">G6O67_008124</name>
</gene>
<comment type="function">
    <text evidence="9 11">Component of the SRB8-11 complex. The SRB8-11 complex is a regulatory module of the Mediator complex which is itself involved in regulation of basal and activated RNA polymerase II-dependent transcription. The SRB8-11 complex may be involved in the transcriptional repression of a subset of genes regulated by Mediator. It may inhibit the association of the Mediator complex with RNA polymerase II to form the holoenzyme complex.</text>
</comment>
<comment type="subunit">
    <text evidence="11">Component of the SRB8-11 complex, which itself associates with the Mediator complex.</text>
</comment>
<comment type="similarity">
    <text evidence="2 11">Belongs to the Mediator complex subunit 13 family.</text>
</comment>
<dbReference type="GO" id="GO:0003713">
    <property type="term" value="F:transcription coactivator activity"/>
    <property type="evidence" value="ECO:0007669"/>
    <property type="project" value="TreeGrafter"/>
</dbReference>
<dbReference type="InterPro" id="IPR009401">
    <property type="entry name" value="Med13_C"/>
</dbReference>
<evidence type="ECO:0000313" key="17">
    <source>
        <dbReference type="Proteomes" id="UP000557566"/>
    </source>
</evidence>
<evidence type="ECO:0000259" key="14">
    <source>
        <dbReference type="Pfam" id="PF11597"/>
    </source>
</evidence>
<comment type="subcellular location">
    <subcellularLocation>
        <location evidence="1 11">Nucleus</location>
    </subcellularLocation>
</comment>
<evidence type="ECO:0000259" key="13">
    <source>
        <dbReference type="Pfam" id="PF06333"/>
    </source>
</evidence>
<evidence type="ECO:0000313" key="16">
    <source>
        <dbReference type="EMBL" id="KAF4504708.1"/>
    </source>
</evidence>
<feature type="region of interest" description="Disordered" evidence="12">
    <location>
        <begin position="392"/>
        <end position="530"/>
    </location>
</feature>
<dbReference type="OrthoDB" id="103819at2759"/>
<sequence>MDTAEYDTNTLLINNIASIAFRFYEPPSDTSSSLAPAALDIENTLRRGGHVVLFDSARRGLWHFQIQGKKGHDEVNSKPLDTTLNVCGIELAVGEEGILEPTSLQKPRFQQQAIQTPTSSISSASALDQSLRNAFASATFASATHNMELSSQDQATKSVEQLGSDTASTPNRTVYENFVTALLLSISCAFCSRTGAIPLNYRTIVLPSDSVSINNLHDSQASQCPVLATLKAYLTTTGVLVINFAVSRCKGLSQLTDLVATNLAQSSAPILAAPFGVVAKKQGSPSGEAGTASLAQTPNTQVLSVRVAPDARDSAWKETCLSILKMRGVGPSDLANCNWVNLCIPKPRLQDAKSETRRVQAPGSTITIPWPGPLCFRKKTVEVSSTSRVGDTLFSGHEEDHDPLGSAKGWFAATPDRDEKMSKRKSERAHASKETLAAESRAAKPSAPSPAVVRRPSTVAACTIYPTPPDGIQHPNGVTPSIDGTLSSPGNPLSAAPAADTDHAPFNASHAGEVFDAGPDANEPKRQHSESNLLGEADHMFGDMGGDMFGDHDITEADFNFFDEQPGDLDLDVPMADVIATNRASDVAVKAEQDAADAANRTKAASFQERDMAIFAKPELKHARSSRNEASGPRGRDVRSGSVKRELSPFGPHTVFKRVRASLAVAGHGPGAKSTGSSRATRIFDTMTFDPSLPLINKKYEQGGQFDYRKMSSLARPTLEQGVLPETDYLKRHGKQGRRSRDARFKAESWMRGLTGLEPPGSHPSPSKMEGSLSDDCDSSVGSDQDDTSYTTDQPTSPLKSSVKLLTLDDDAASPVMSHRDFEPTEEPDQQLAMELPRLAKPESSELPLSLLFSDPEPLSLELSLSDEDMIQVAQILTDQAATGSLDILNGQEGTKVLPSTNLYSQTFSMDARHFLQTLREIVPSFLKSAAAVSLKGLLDVPDVPLLGQPTRLPRRPNPGKDPNTEPLRPSNLYQIPGPHLEVRRSETKLSVLPSAVLFWESLGLAPSSGGKNVNAICLFPRWNGMADNAKIFMGCLKSVYETLKLGSFESITLASESEDGVIPYEVDRISTSPGTTMTGHGSALVESMGTVLGAISKLQVTASNIVVYFVYSPSSPGTIVEACVAFQNMFDSYRRSLAVRREAPPNELVLQLVSTSLLSSPRGVVVTPAAELAKVCMETYDRCTIFGGPMPAPAIKLEQPLPRIIDFKLTVSPSASLIRENSCIHVAYAQSVDERWITAAWTDDRGNQQETASYCLSRKGRPQSRSTSEVAHEIWESTLDLISAWKVHWRVIITKCGPMDQQEIDFWADLARTEIKASVTMILMTVDTNPSLQLIPPLVKLPQPPALFYTTPVSTPQANIVSPEQSGTPATPVRDANAAAATPGADGGGESEYEAVLSDVTDQTWGAVVGHRLNNSSSVVDVHPALASGYLIKRTGTRVEDAPVLMEVNLAHSDASPRAYEPLLREMLSYFRGLGTLARARGVRSHLFKSSVERANLREYNDAPSCSSTPSREQSPATQIRGAKEGIVGILRTLRRFGPRGLKHIDDAEVCIDDKGIISCRGDEPQGHDDAAFWTRQVESLESKFYPLQRAVIGPPQEIAIDHEAQAEQDRIDQHHASWKTKMQLWSSDCATRCELLSLDSPLPLDQRTTTRLN</sequence>
<keyword evidence="4 11" id="KW-0678">Repressor</keyword>
<dbReference type="Pfam" id="PF18296">
    <property type="entry name" value="MID_MedPIWI"/>
    <property type="match status" value="1"/>
</dbReference>
<feature type="region of interest" description="Disordered" evidence="12">
    <location>
        <begin position="725"/>
        <end position="803"/>
    </location>
</feature>
<comment type="caution">
    <text evidence="16">The sequence shown here is derived from an EMBL/GenBank/DDBJ whole genome shotgun (WGS) entry which is preliminary data.</text>
</comment>
<dbReference type="InterPro" id="IPR041285">
    <property type="entry name" value="MID_MedPIWI"/>
</dbReference>
<reference evidence="16 17" key="1">
    <citation type="journal article" date="2020" name="Genome Biol. Evol.">
        <title>A new high-quality draft genome assembly of the Chinese cordyceps Ophiocordyceps sinensis.</title>
        <authorList>
            <person name="Shu R."/>
            <person name="Zhang J."/>
            <person name="Meng Q."/>
            <person name="Zhang H."/>
            <person name="Zhou G."/>
            <person name="Li M."/>
            <person name="Wu P."/>
            <person name="Zhao Y."/>
            <person name="Chen C."/>
            <person name="Qin Q."/>
        </authorList>
    </citation>
    <scope>NUCLEOTIDE SEQUENCE [LARGE SCALE GENOMIC DNA]</scope>
    <source>
        <strain evidence="16 17">IOZ07</strain>
    </source>
</reference>
<feature type="compositionally biased region" description="Low complexity" evidence="12">
    <location>
        <begin position="437"/>
        <end position="451"/>
    </location>
</feature>
<keyword evidence="5 11" id="KW-0805">Transcription regulation</keyword>
<feature type="domain" description="Mediator complex subunit Med13 C-terminal" evidence="13">
    <location>
        <begin position="1192"/>
        <end position="1486"/>
    </location>
</feature>
<feature type="compositionally biased region" description="Basic and acidic residues" evidence="12">
    <location>
        <begin position="739"/>
        <end position="749"/>
    </location>
</feature>
<evidence type="ECO:0000256" key="2">
    <source>
        <dbReference type="ARBA" id="ARBA00009354"/>
    </source>
</evidence>
<evidence type="ECO:0000256" key="8">
    <source>
        <dbReference type="ARBA" id="ARBA00023242"/>
    </source>
</evidence>
<accession>A0A8H4LS74</accession>
<evidence type="ECO:0000256" key="7">
    <source>
        <dbReference type="ARBA" id="ARBA00023163"/>
    </source>
</evidence>
<feature type="compositionally biased region" description="Basic and acidic residues" evidence="12">
    <location>
        <begin position="634"/>
        <end position="647"/>
    </location>
</feature>
<evidence type="ECO:0000256" key="12">
    <source>
        <dbReference type="SAM" id="MobiDB-lite"/>
    </source>
</evidence>
<evidence type="ECO:0000256" key="9">
    <source>
        <dbReference type="ARBA" id="ARBA00025661"/>
    </source>
</evidence>
<feature type="compositionally biased region" description="Polar residues" evidence="12">
    <location>
        <begin position="1505"/>
        <end position="1519"/>
    </location>
</feature>
<dbReference type="Pfam" id="PF06333">
    <property type="entry name" value="Med13_C"/>
    <property type="match status" value="1"/>
</dbReference>
<dbReference type="PANTHER" id="PTHR48249">
    <property type="entry name" value="MEDIATOR OF RNA POLYMERASE II TRANSCRIPTION SUBUNIT 13"/>
    <property type="match status" value="1"/>
</dbReference>
<dbReference type="PANTHER" id="PTHR48249:SF3">
    <property type="entry name" value="MEDIATOR OF RNA POLYMERASE II TRANSCRIPTION SUBUNIT 13"/>
    <property type="match status" value="1"/>
</dbReference>
<evidence type="ECO:0000259" key="15">
    <source>
        <dbReference type="Pfam" id="PF18296"/>
    </source>
</evidence>
<evidence type="ECO:0000256" key="4">
    <source>
        <dbReference type="ARBA" id="ARBA00022491"/>
    </source>
</evidence>
<feature type="domain" description="Mediator complex subunit Med13 N-terminal" evidence="14">
    <location>
        <begin position="8"/>
        <end position="377"/>
    </location>
</feature>
<dbReference type="Proteomes" id="UP000557566">
    <property type="component" value="Unassembled WGS sequence"/>
</dbReference>
<dbReference type="InterPro" id="IPR021643">
    <property type="entry name" value="Mediator_Med13_N"/>
</dbReference>
<dbReference type="GO" id="GO:0045944">
    <property type="term" value="P:positive regulation of transcription by RNA polymerase II"/>
    <property type="evidence" value="ECO:0007669"/>
    <property type="project" value="TreeGrafter"/>
</dbReference>
<feature type="domain" description="MID" evidence="15">
    <location>
        <begin position="1012"/>
        <end position="1184"/>
    </location>
</feature>
<organism evidence="16 17">
    <name type="scientific">Ophiocordyceps sinensis</name>
    <dbReference type="NCBI Taxonomy" id="72228"/>
    <lineage>
        <taxon>Eukaryota</taxon>
        <taxon>Fungi</taxon>
        <taxon>Dikarya</taxon>
        <taxon>Ascomycota</taxon>
        <taxon>Pezizomycotina</taxon>
        <taxon>Sordariomycetes</taxon>
        <taxon>Hypocreomycetidae</taxon>
        <taxon>Hypocreales</taxon>
        <taxon>Ophiocordycipitaceae</taxon>
        <taxon>Ophiocordyceps</taxon>
    </lineage>
</organism>
<evidence type="ECO:0000256" key="6">
    <source>
        <dbReference type="ARBA" id="ARBA00023159"/>
    </source>
</evidence>
<feature type="compositionally biased region" description="Polar residues" evidence="12">
    <location>
        <begin position="1359"/>
        <end position="1370"/>
    </location>
</feature>
<name>A0A8H4LS74_9HYPO</name>
<evidence type="ECO:0000256" key="11">
    <source>
        <dbReference type="RuleBase" id="RU364134"/>
    </source>
</evidence>
<feature type="region of interest" description="Disordered" evidence="12">
    <location>
        <begin position="617"/>
        <end position="649"/>
    </location>
</feature>
<keyword evidence="8 11" id="KW-0539">Nucleus</keyword>
<keyword evidence="7 11" id="KW-0804">Transcription</keyword>
<evidence type="ECO:0000256" key="10">
    <source>
        <dbReference type="ARBA" id="ARBA00032008"/>
    </source>
</evidence>